<comment type="cofactor">
    <cofactor evidence="1">
        <name>FMN</name>
        <dbReference type="ChEBI" id="CHEBI:58210"/>
    </cofactor>
</comment>
<protein>
    <recommendedName>
        <fullName evidence="2">FMN-dependent dehydrogenase domain-containing protein</fullName>
    </recommendedName>
</protein>
<dbReference type="Gene3D" id="3.20.20.70">
    <property type="entry name" value="Aldolase class I"/>
    <property type="match status" value="1"/>
</dbReference>
<accession>A0A0J8QIY9</accession>
<sequence length="48" mass="5009">MADSIDPGLHWADLVWAGKHSRLASILKGAMSADDAILAMDAGMDGIL</sequence>
<dbReference type="Proteomes" id="UP000054559">
    <property type="component" value="Unassembled WGS sequence"/>
</dbReference>
<dbReference type="EMBL" id="DS268127">
    <property type="protein sequence ID" value="KMU72339.1"/>
    <property type="molecule type" value="Genomic_DNA"/>
</dbReference>
<dbReference type="SUPFAM" id="SSF51412">
    <property type="entry name" value="Inosine monophosphate dehydrogenase (IMPDH)"/>
    <property type="match status" value="1"/>
</dbReference>
<dbReference type="InterPro" id="IPR013785">
    <property type="entry name" value="Aldolase_TIM"/>
</dbReference>
<dbReference type="GO" id="GO:0016491">
    <property type="term" value="F:oxidoreductase activity"/>
    <property type="evidence" value="ECO:0007669"/>
    <property type="project" value="InterPro"/>
</dbReference>
<feature type="domain" description="FMN-dependent dehydrogenase" evidence="2">
    <location>
        <begin position="2"/>
        <end position="47"/>
    </location>
</feature>
<evidence type="ECO:0000259" key="2">
    <source>
        <dbReference type="Pfam" id="PF01070"/>
    </source>
</evidence>
<evidence type="ECO:0000313" key="3">
    <source>
        <dbReference type="EMBL" id="KMU72339.1"/>
    </source>
</evidence>
<dbReference type="STRING" id="454286.A0A0J8QIY9"/>
<gene>
    <name evidence="3" type="ORF">CISG_02987</name>
</gene>
<evidence type="ECO:0000313" key="4">
    <source>
        <dbReference type="Proteomes" id="UP000054559"/>
    </source>
</evidence>
<dbReference type="Pfam" id="PF01070">
    <property type="entry name" value="FMN_dh"/>
    <property type="match status" value="1"/>
</dbReference>
<name>A0A0J8QIY9_COCIT</name>
<proteinExistence type="predicted"/>
<evidence type="ECO:0000256" key="1">
    <source>
        <dbReference type="ARBA" id="ARBA00001917"/>
    </source>
</evidence>
<reference evidence="4" key="1">
    <citation type="journal article" date="2010" name="Genome Res.">
        <title>Population genomic sequencing of Coccidioides fungi reveals recent hybridization and transposon control.</title>
        <authorList>
            <person name="Neafsey D.E."/>
            <person name="Barker B.M."/>
            <person name="Sharpton T.J."/>
            <person name="Stajich J.E."/>
            <person name="Park D.J."/>
            <person name="Whiston E."/>
            <person name="Hung C.-Y."/>
            <person name="McMahan C."/>
            <person name="White J."/>
            <person name="Sykes S."/>
            <person name="Heiman D."/>
            <person name="Young S."/>
            <person name="Zeng Q."/>
            <person name="Abouelleil A."/>
            <person name="Aftuck L."/>
            <person name="Bessette D."/>
            <person name="Brown A."/>
            <person name="FitzGerald M."/>
            <person name="Lui A."/>
            <person name="Macdonald J.P."/>
            <person name="Priest M."/>
            <person name="Orbach M.J."/>
            <person name="Galgiani J.N."/>
            <person name="Kirkland T.N."/>
            <person name="Cole G.T."/>
            <person name="Birren B.W."/>
            <person name="Henn M.R."/>
            <person name="Taylor J.W."/>
            <person name="Rounsley S.D."/>
        </authorList>
    </citation>
    <scope>NUCLEOTIDE SEQUENCE [LARGE SCALE GENOMIC DNA]</scope>
    <source>
        <strain evidence="4">RMSCC 3703</strain>
    </source>
</reference>
<dbReference type="AlphaFoldDB" id="A0A0J8QIY9"/>
<dbReference type="InterPro" id="IPR000262">
    <property type="entry name" value="FMN-dep_DH"/>
</dbReference>
<organism evidence="3 4">
    <name type="scientific">Coccidioides immitis RMSCC 3703</name>
    <dbReference type="NCBI Taxonomy" id="454286"/>
    <lineage>
        <taxon>Eukaryota</taxon>
        <taxon>Fungi</taxon>
        <taxon>Dikarya</taxon>
        <taxon>Ascomycota</taxon>
        <taxon>Pezizomycotina</taxon>
        <taxon>Eurotiomycetes</taxon>
        <taxon>Eurotiomycetidae</taxon>
        <taxon>Onygenales</taxon>
        <taxon>Onygenaceae</taxon>
        <taxon>Coccidioides</taxon>
    </lineage>
</organism>